<evidence type="ECO:0000256" key="1">
    <source>
        <dbReference type="ARBA" id="ARBA00007692"/>
    </source>
</evidence>
<keyword evidence="2" id="KW-0805">Transcription regulation</keyword>
<dbReference type="Proteomes" id="UP001189624">
    <property type="component" value="Chromosome 3"/>
</dbReference>
<dbReference type="InterPro" id="IPR038538">
    <property type="entry name" value="MTERF_sf"/>
</dbReference>
<proteinExistence type="inferred from homology"/>
<reference evidence="4" key="1">
    <citation type="submission" date="2023-10" db="EMBL/GenBank/DDBJ databases">
        <authorList>
            <person name="Domelevo Entfellner J.-B."/>
        </authorList>
    </citation>
    <scope>NUCLEOTIDE SEQUENCE</scope>
</reference>
<accession>A0AA86V894</accession>
<keyword evidence="3" id="KW-0809">Transit peptide</keyword>
<dbReference type="AlphaFoldDB" id="A0AA86V894"/>
<name>A0AA86V894_9FABA</name>
<sequence>MVNPHTHRVLLFLRLNKFSTLRTHHSHHSLLNLNINPPFSLRFNYKFATVPNARSFAVSYLVSTCGFSSESALSASRNLHFDSPRKPDSVLAFFSAHGFSLSQIRTIVKCVNRILLCNPNKVLLPKFLFLRSKGASDADIVHMVTTGPLFLTRSLANHIVPSYLFVKRFFDSNKQTMACLRRNFCFISATGFSLNVQMLLDNGVKRSSIAKLLRMWPSILCSYNLSNTVRELKEMGFCPSTTSFAVALLAKRTVNKAKWGDKVEVFKKWGWSEEHVLMAFRRHPYCMLSSPKKIDAVFSFWVEELGYSSLELFKSPIIFQLSLQKRIVPRSLVLRFLAKKDLRKKGASYVTPFLMTENVFLEKFVNRYEKHSSQLLKMYEKSKNVANIGEEEEEEKKKILCL</sequence>
<gene>
    <name evidence="4" type="ORF">AYBTSS11_LOCUS10064</name>
</gene>
<dbReference type="GO" id="GO:0006353">
    <property type="term" value="P:DNA-templated transcription termination"/>
    <property type="evidence" value="ECO:0007669"/>
    <property type="project" value="UniProtKB-KW"/>
</dbReference>
<evidence type="ECO:0000256" key="3">
    <source>
        <dbReference type="ARBA" id="ARBA00022946"/>
    </source>
</evidence>
<keyword evidence="5" id="KW-1185">Reference proteome</keyword>
<dbReference type="Gramene" id="rna-AYBTSS11_LOCUS10064">
    <property type="protein sequence ID" value="CAJ1941056.1"/>
    <property type="gene ID" value="gene-AYBTSS11_LOCUS10064"/>
</dbReference>
<comment type="similarity">
    <text evidence="1">Belongs to the mTERF family.</text>
</comment>
<organism evidence="4 5">
    <name type="scientific">Sphenostylis stenocarpa</name>
    <dbReference type="NCBI Taxonomy" id="92480"/>
    <lineage>
        <taxon>Eukaryota</taxon>
        <taxon>Viridiplantae</taxon>
        <taxon>Streptophyta</taxon>
        <taxon>Embryophyta</taxon>
        <taxon>Tracheophyta</taxon>
        <taxon>Spermatophyta</taxon>
        <taxon>Magnoliopsida</taxon>
        <taxon>eudicotyledons</taxon>
        <taxon>Gunneridae</taxon>
        <taxon>Pentapetalae</taxon>
        <taxon>rosids</taxon>
        <taxon>fabids</taxon>
        <taxon>Fabales</taxon>
        <taxon>Fabaceae</taxon>
        <taxon>Papilionoideae</taxon>
        <taxon>50 kb inversion clade</taxon>
        <taxon>NPAAA clade</taxon>
        <taxon>indigoferoid/millettioid clade</taxon>
        <taxon>Phaseoleae</taxon>
        <taxon>Sphenostylis</taxon>
    </lineage>
</organism>
<evidence type="ECO:0000313" key="5">
    <source>
        <dbReference type="Proteomes" id="UP001189624"/>
    </source>
</evidence>
<dbReference type="Gene3D" id="1.25.70.10">
    <property type="entry name" value="Transcription termination factor 3, mitochondrial"/>
    <property type="match status" value="1"/>
</dbReference>
<dbReference type="PANTHER" id="PTHR13068">
    <property type="entry name" value="CGI-12 PROTEIN-RELATED"/>
    <property type="match status" value="1"/>
</dbReference>
<dbReference type="SMART" id="SM00733">
    <property type="entry name" value="Mterf"/>
    <property type="match status" value="5"/>
</dbReference>
<protein>
    <submittedName>
        <fullName evidence="4">Uncharacterized protein</fullName>
    </submittedName>
</protein>
<dbReference type="Pfam" id="PF02536">
    <property type="entry name" value="mTERF"/>
    <property type="match status" value="1"/>
</dbReference>
<dbReference type="GO" id="GO:0003676">
    <property type="term" value="F:nucleic acid binding"/>
    <property type="evidence" value="ECO:0007669"/>
    <property type="project" value="InterPro"/>
</dbReference>
<keyword evidence="2" id="KW-0804">Transcription</keyword>
<dbReference type="FunFam" id="1.25.70.10:FF:000001">
    <property type="entry name" value="Mitochondrial transcription termination factor-like"/>
    <property type="match status" value="1"/>
</dbReference>
<dbReference type="EMBL" id="OY731400">
    <property type="protein sequence ID" value="CAJ1941056.1"/>
    <property type="molecule type" value="Genomic_DNA"/>
</dbReference>
<dbReference type="InterPro" id="IPR003690">
    <property type="entry name" value="MTERF"/>
</dbReference>
<evidence type="ECO:0000256" key="2">
    <source>
        <dbReference type="ARBA" id="ARBA00022472"/>
    </source>
</evidence>
<keyword evidence="2" id="KW-0806">Transcription termination</keyword>
<dbReference type="PANTHER" id="PTHR13068:SF166">
    <property type="entry name" value="TRANSCRIPTION TERMINATION FACTOR MTERF15, MITOCHONDRIAL-LIKE"/>
    <property type="match status" value="1"/>
</dbReference>
<evidence type="ECO:0000313" key="4">
    <source>
        <dbReference type="EMBL" id="CAJ1941056.1"/>
    </source>
</evidence>